<evidence type="ECO:0000313" key="9">
    <source>
        <dbReference type="EMBL" id="AFQ51149.1"/>
    </source>
</evidence>
<dbReference type="InterPro" id="IPR008335">
    <property type="entry name" value="Mopterin_OxRdtase_euk"/>
</dbReference>
<keyword evidence="2" id="KW-0500">Molybdenum</keyword>
<feature type="chain" id="PRO_5040774802" evidence="6">
    <location>
        <begin position="35"/>
        <end position="435"/>
    </location>
</feature>
<dbReference type="PANTHER" id="PTHR19372:SF7">
    <property type="entry name" value="SULFITE OXIDASE, MITOCHONDRIAL"/>
    <property type="match status" value="1"/>
</dbReference>
<dbReference type="InterPro" id="IPR006311">
    <property type="entry name" value="TAT_signal"/>
</dbReference>
<keyword evidence="4" id="KW-0560">Oxidoreductase</keyword>
<keyword evidence="3" id="KW-0479">Metal-binding</keyword>
<keyword evidence="6" id="KW-0732">Signal</keyword>
<evidence type="ECO:0000259" key="8">
    <source>
        <dbReference type="Pfam" id="PF03404"/>
    </source>
</evidence>
<evidence type="ECO:0000256" key="2">
    <source>
        <dbReference type="ARBA" id="ARBA00022505"/>
    </source>
</evidence>
<evidence type="ECO:0000256" key="5">
    <source>
        <dbReference type="SAM" id="MobiDB-lite"/>
    </source>
</evidence>
<dbReference type="NCBIfam" id="TIGR04555">
    <property type="entry name" value="sulfite_DH_soxC"/>
    <property type="match status" value="1"/>
</dbReference>
<evidence type="ECO:0000259" key="7">
    <source>
        <dbReference type="Pfam" id="PF00174"/>
    </source>
</evidence>
<feature type="signal peptide" evidence="6">
    <location>
        <begin position="1"/>
        <end position="34"/>
    </location>
</feature>
<dbReference type="PROSITE" id="PS51318">
    <property type="entry name" value="TAT"/>
    <property type="match status" value="1"/>
</dbReference>
<dbReference type="Gene3D" id="3.90.420.10">
    <property type="entry name" value="Oxidoreductase, molybdopterin-binding domain"/>
    <property type="match status" value="1"/>
</dbReference>
<proteinExistence type="predicted"/>
<dbReference type="RefSeq" id="WP_014899912.1">
    <property type="nucleotide sequence ID" value="NC_018514.1"/>
</dbReference>
<dbReference type="InterPro" id="IPR014756">
    <property type="entry name" value="Ig_E-set"/>
</dbReference>
<dbReference type="GO" id="GO:0030151">
    <property type="term" value="F:molybdenum ion binding"/>
    <property type="evidence" value="ECO:0007669"/>
    <property type="project" value="InterPro"/>
</dbReference>
<gene>
    <name evidence="9" type="ORF">GEM_4760</name>
</gene>
<dbReference type="Gene3D" id="2.60.40.650">
    <property type="match status" value="1"/>
</dbReference>
<dbReference type="GO" id="GO:0020037">
    <property type="term" value="F:heme binding"/>
    <property type="evidence" value="ECO:0007669"/>
    <property type="project" value="TreeGrafter"/>
</dbReference>
<dbReference type="EMBL" id="CP003775">
    <property type="protein sequence ID" value="AFQ51149.1"/>
    <property type="molecule type" value="Genomic_DNA"/>
</dbReference>
<dbReference type="SUPFAM" id="SSF56524">
    <property type="entry name" value="Oxidoreductase molybdopterin-binding domain"/>
    <property type="match status" value="1"/>
</dbReference>
<dbReference type="FunFam" id="3.90.420.10:FF:000006">
    <property type="entry name" value="Sulfur dehydrogenase subunit SoxC"/>
    <property type="match status" value="1"/>
</dbReference>
<name>A0A9W3K4X8_BURCE</name>
<dbReference type="PANTHER" id="PTHR19372">
    <property type="entry name" value="SULFITE REDUCTASE"/>
    <property type="match status" value="1"/>
</dbReference>
<evidence type="ECO:0000256" key="6">
    <source>
        <dbReference type="SAM" id="SignalP"/>
    </source>
</evidence>
<dbReference type="Pfam" id="PF03404">
    <property type="entry name" value="Mo-co_dimer"/>
    <property type="match status" value="1"/>
</dbReference>
<dbReference type="AlphaFoldDB" id="A0A9W3K4X8"/>
<dbReference type="GO" id="GO:0008482">
    <property type="term" value="F:sulfite oxidase activity"/>
    <property type="evidence" value="ECO:0007669"/>
    <property type="project" value="TreeGrafter"/>
</dbReference>
<evidence type="ECO:0000256" key="3">
    <source>
        <dbReference type="ARBA" id="ARBA00022723"/>
    </source>
</evidence>
<reference evidence="9 10" key="1">
    <citation type="journal article" date="2012" name="J. Bacteriol.">
        <title>Complete Genome Sequence of Burkholderia sp. Strain GG4, a Betaproteobacterium That Reduces 3-Oxo-N-Acylhomoserine Lactones and Produces Different N-Acylhomoserine Lactones.</title>
        <authorList>
            <person name="Hong K.W."/>
            <person name="Koh C.L."/>
            <person name="Sam C.K."/>
            <person name="Yin W.F."/>
            <person name="Chan K.G."/>
        </authorList>
    </citation>
    <scope>NUCLEOTIDE SEQUENCE [LARGE SCALE GENOMIC DNA]</scope>
    <source>
        <strain evidence="9 10">GG4</strain>
    </source>
</reference>
<accession>A0A9W3K4X8</accession>
<dbReference type="Proteomes" id="UP000032866">
    <property type="component" value="Chromosome 2"/>
</dbReference>
<comment type="cofactor">
    <cofactor evidence="1">
        <name>Mo-molybdopterin</name>
        <dbReference type="ChEBI" id="CHEBI:71302"/>
    </cofactor>
</comment>
<protein>
    <submittedName>
        <fullName evidence="9">Sulfite oxidase</fullName>
    </submittedName>
</protein>
<feature type="region of interest" description="Disordered" evidence="5">
    <location>
        <begin position="33"/>
        <end position="63"/>
    </location>
</feature>
<dbReference type="GO" id="GO:0006790">
    <property type="term" value="P:sulfur compound metabolic process"/>
    <property type="evidence" value="ECO:0007669"/>
    <property type="project" value="TreeGrafter"/>
</dbReference>
<sequence length="435" mass="47777">MGDVGKISRRTALKNIASTALGASAALSVGTAHAGSESARGRNRAAGSQEPSEGTNVPPGRPAWMMAPGRGLTGYGTPSSYEKNVVRIPTTTTAIDLASWNFTPLQHLHGIVTPSGLHFERNHGGVPDIDPSQHRLLIEGMVKRPLMLTMDDLMRYPSVSRMHFIECSGNTSTEWRRPTGKTVQQTHGLLSCSEWTGVLLSTVLSDVGIDPKATWALAEGADAAAMDRSIPVRKLLDDAMLAYAQNGEMLRPSQGYPLRLLVPGYEGNMNIKWLRRLKFGAAPFETYEETAYYTELLKGGRARQFNFVMRAKSVITSPSGGMLLDKSGYREISGLAWSGEGKIRQVDVSTDGGRTWRRARLQEPVLSKCLTRFRLDWDWDGSPAILQSRCVDETGYEQPSMQSIIQARGVNSVYHLNGIQSWQVDRNGEVTNVRV</sequence>
<dbReference type="InterPro" id="IPR030835">
    <property type="entry name" value="Sulfite_DH_SoxC"/>
</dbReference>
<evidence type="ECO:0000256" key="1">
    <source>
        <dbReference type="ARBA" id="ARBA00001924"/>
    </source>
</evidence>
<feature type="domain" description="Oxidoreductase molybdopterin-binding" evidence="7">
    <location>
        <begin position="123"/>
        <end position="287"/>
    </location>
</feature>
<dbReference type="SUPFAM" id="SSF81296">
    <property type="entry name" value="E set domains"/>
    <property type="match status" value="1"/>
</dbReference>
<organism evidence="9 10">
    <name type="scientific">Burkholderia cepacia GG4</name>
    <dbReference type="NCBI Taxonomy" id="1009846"/>
    <lineage>
        <taxon>Bacteria</taxon>
        <taxon>Pseudomonadati</taxon>
        <taxon>Pseudomonadota</taxon>
        <taxon>Betaproteobacteria</taxon>
        <taxon>Burkholderiales</taxon>
        <taxon>Burkholderiaceae</taxon>
        <taxon>Burkholderia</taxon>
        <taxon>Burkholderia cepacia complex</taxon>
    </lineage>
</organism>
<dbReference type="Pfam" id="PF00174">
    <property type="entry name" value="Oxidored_molyb"/>
    <property type="match status" value="1"/>
</dbReference>
<dbReference type="InterPro" id="IPR005066">
    <property type="entry name" value="MoCF_OxRdtse_dimer"/>
</dbReference>
<dbReference type="PRINTS" id="PR00407">
    <property type="entry name" value="EUMOPTERIN"/>
</dbReference>
<dbReference type="InterPro" id="IPR000572">
    <property type="entry name" value="OxRdtase_Mopterin-bd_dom"/>
</dbReference>
<feature type="domain" description="Moybdenum cofactor oxidoreductase dimerisation" evidence="8">
    <location>
        <begin position="308"/>
        <end position="419"/>
    </location>
</feature>
<evidence type="ECO:0000256" key="4">
    <source>
        <dbReference type="ARBA" id="ARBA00023002"/>
    </source>
</evidence>
<evidence type="ECO:0000313" key="10">
    <source>
        <dbReference type="Proteomes" id="UP000032866"/>
    </source>
</evidence>
<dbReference type="KEGG" id="bct:GEM_4760"/>
<dbReference type="GO" id="GO:0043546">
    <property type="term" value="F:molybdopterin cofactor binding"/>
    <property type="evidence" value="ECO:0007669"/>
    <property type="project" value="TreeGrafter"/>
</dbReference>
<dbReference type="FunFam" id="2.60.40.650:FF:000004">
    <property type="entry name" value="Sulfite oxidase, putative"/>
    <property type="match status" value="1"/>
</dbReference>
<dbReference type="InterPro" id="IPR036374">
    <property type="entry name" value="OxRdtase_Mopterin-bd_sf"/>
</dbReference>